<accession>A0A3P3R0S6</accession>
<dbReference type="OrthoDB" id="9760067at2"/>
<proteinExistence type="predicted"/>
<protein>
    <recommendedName>
        <fullName evidence="2">Transposase IS66 zinc-finger binding domain-containing protein</fullName>
    </recommendedName>
</protein>
<dbReference type="InterPro" id="IPR024474">
    <property type="entry name" value="Znf_dom_IS66"/>
</dbReference>
<comment type="caution">
    <text evidence="3">The sequence shown here is derived from an EMBL/GenBank/DDBJ whole genome shotgun (WGS) entry which is preliminary data.</text>
</comment>
<feature type="region of interest" description="Disordered" evidence="1">
    <location>
        <begin position="37"/>
        <end position="61"/>
    </location>
</feature>
<evidence type="ECO:0000256" key="1">
    <source>
        <dbReference type="SAM" id="MobiDB-lite"/>
    </source>
</evidence>
<dbReference type="EMBL" id="RRCO01000001">
    <property type="protein sequence ID" value="RRJ26964.1"/>
    <property type="molecule type" value="Genomic_DNA"/>
</dbReference>
<gene>
    <name evidence="3" type="ORF">EHV10_02850</name>
</gene>
<dbReference type="Pfam" id="PF13005">
    <property type="entry name" value="zf-IS66"/>
    <property type="match status" value="1"/>
</dbReference>
<organism evidence="3 4">
    <name type="scientific">Lachnoanaerobaculum gingivalis</name>
    <dbReference type="NCBI Taxonomy" id="2490855"/>
    <lineage>
        <taxon>Bacteria</taxon>
        <taxon>Bacillati</taxon>
        <taxon>Bacillota</taxon>
        <taxon>Clostridia</taxon>
        <taxon>Lachnospirales</taxon>
        <taxon>Lachnospiraceae</taxon>
        <taxon>Lachnoanaerobaculum</taxon>
    </lineage>
</organism>
<evidence type="ECO:0000313" key="3">
    <source>
        <dbReference type="EMBL" id="RRJ26964.1"/>
    </source>
</evidence>
<dbReference type="RefSeq" id="WP_128673321.1">
    <property type="nucleotide sequence ID" value="NZ_RRCO01000001.1"/>
</dbReference>
<dbReference type="AlphaFoldDB" id="A0A3P3R0S6"/>
<evidence type="ECO:0000259" key="2">
    <source>
        <dbReference type="Pfam" id="PF13005"/>
    </source>
</evidence>
<sequence>MEQLKLKAKEKFGKSGEKAIDGQLSLFDVFNEAETFREPIQSEPPQESIIPEHERRKAKKGSKFNDIPVEVVEYKLDESEQVCDNCHRPLTVMKKEIRKELVAVPAEIKVIEHVTYVYSCRNCDKNGESADAEYYATRM</sequence>
<reference evidence="3 4" key="1">
    <citation type="submission" date="2018-11" db="EMBL/GenBank/DDBJ databases">
        <title>Genome sequencing of Lachnoanaerobaculum sp. KCOM 2030 (= ChDC B114).</title>
        <authorList>
            <person name="Kook J.-K."/>
            <person name="Park S.-N."/>
            <person name="Lim Y.K."/>
        </authorList>
    </citation>
    <scope>NUCLEOTIDE SEQUENCE [LARGE SCALE GENOMIC DNA]</scope>
    <source>
        <strain evidence="3 4">KCOM 2030</strain>
    </source>
</reference>
<feature type="domain" description="Transposase IS66 zinc-finger binding" evidence="2">
    <location>
        <begin position="80"/>
        <end position="124"/>
    </location>
</feature>
<name>A0A3P3R0S6_9FIRM</name>
<keyword evidence="4" id="KW-1185">Reference proteome</keyword>
<dbReference type="Proteomes" id="UP000272490">
    <property type="component" value="Unassembled WGS sequence"/>
</dbReference>
<evidence type="ECO:0000313" key="4">
    <source>
        <dbReference type="Proteomes" id="UP000272490"/>
    </source>
</evidence>